<dbReference type="Proteomes" id="UP000759529">
    <property type="component" value="Unassembled WGS sequence"/>
</dbReference>
<reference evidence="1 2" key="1">
    <citation type="submission" date="2021-02" db="EMBL/GenBank/DDBJ databases">
        <authorList>
            <person name="Jung H.S."/>
            <person name="Chun B.H."/>
            <person name="Jeon C.O."/>
        </authorList>
    </citation>
    <scope>NUCLEOTIDE SEQUENCE [LARGE SCALE GENOMIC DNA]</scope>
    <source>
        <strain evidence="1 2">LMG 25203</strain>
    </source>
</reference>
<evidence type="ECO:0008006" key="3">
    <source>
        <dbReference type="Google" id="ProtNLM"/>
    </source>
</evidence>
<gene>
    <name evidence="1" type="ORF">H9X54_004200</name>
</gene>
<accession>A0ABS2CU44</accession>
<comment type="caution">
    <text evidence="1">The sequence shown here is derived from an EMBL/GenBank/DDBJ whole genome shotgun (WGS) entry which is preliminary data.</text>
</comment>
<proteinExistence type="predicted"/>
<protein>
    <recommendedName>
        <fullName evidence="3">Lipoprotein</fullName>
    </recommendedName>
</protein>
<dbReference type="EMBL" id="JACSOD020000436">
    <property type="protein sequence ID" value="MBM6498502.1"/>
    <property type="molecule type" value="Genomic_DNA"/>
</dbReference>
<dbReference type="PROSITE" id="PS51257">
    <property type="entry name" value="PROKAR_LIPOPROTEIN"/>
    <property type="match status" value="1"/>
</dbReference>
<keyword evidence="2" id="KW-1185">Reference proteome</keyword>
<evidence type="ECO:0000313" key="1">
    <source>
        <dbReference type="EMBL" id="MBM6498502.1"/>
    </source>
</evidence>
<organism evidence="1 2">
    <name type="scientific">Flavobacterium macrobrachii</name>
    <dbReference type="NCBI Taxonomy" id="591204"/>
    <lineage>
        <taxon>Bacteria</taxon>
        <taxon>Pseudomonadati</taxon>
        <taxon>Bacteroidota</taxon>
        <taxon>Flavobacteriia</taxon>
        <taxon>Flavobacteriales</taxon>
        <taxon>Flavobacteriaceae</taxon>
        <taxon>Flavobacterium</taxon>
    </lineage>
</organism>
<dbReference type="RefSeq" id="WP_187658418.1">
    <property type="nucleotide sequence ID" value="NZ_JACSOD020000436.1"/>
</dbReference>
<name>A0ABS2CU44_9FLAO</name>
<sequence>MKKILLLCFLGIIISSCYEDKETQMKMVSMKIDGIYRAYTIIDVSESTYIELVPNEPPHNATTRVTAYFDSEDFEDSQAFHFEIVKDGVLKNKIVLSTYVDINQQYNPNDENYLTFETTTNNNHSLITKFSGTLKGDDGQIISITEGEISLKF</sequence>
<evidence type="ECO:0000313" key="2">
    <source>
        <dbReference type="Proteomes" id="UP000759529"/>
    </source>
</evidence>